<comment type="pathway">
    <text evidence="1 9">Cofactor biosynthesis; NAD(+) biosynthesis; nicotinate D-ribonucleotide from nicotinate: step 1/1.</text>
</comment>
<dbReference type="InterPro" id="IPR013785">
    <property type="entry name" value="Aldolase_TIM"/>
</dbReference>
<dbReference type="GO" id="GO:0034355">
    <property type="term" value="P:NAD+ biosynthetic process via the salvage pathway"/>
    <property type="evidence" value="ECO:0007669"/>
    <property type="project" value="TreeGrafter"/>
</dbReference>
<name>U1LRH1_9MICO</name>
<evidence type="ECO:0000259" key="10">
    <source>
        <dbReference type="Pfam" id="PF17767"/>
    </source>
</evidence>
<dbReference type="UniPathway" id="UPA00253">
    <property type="reaction ID" value="UER00457"/>
</dbReference>
<dbReference type="NCBIfam" id="NF009131">
    <property type="entry name" value="PRK12484.1"/>
    <property type="match status" value="1"/>
</dbReference>
<evidence type="ECO:0000256" key="8">
    <source>
        <dbReference type="ARBA" id="ARBA00048668"/>
    </source>
</evidence>
<feature type="domain" description="Nicotinate phosphoribosyltransferase N-terminal" evidence="10">
    <location>
        <begin position="6"/>
        <end position="130"/>
    </location>
</feature>
<dbReference type="InterPro" id="IPR007229">
    <property type="entry name" value="Nic_PRibTrfase-Fam"/>
</dbReference>
<dbReference type="PANTHER" id="PTHR11098">
    <property type="entry name" value="NICOTINATE PHOSPHORIBOSYLTRANSFERASE"/>
    <property type="match status" value="1"/>
</dbReference>
<dbReference type="NCBIfam" id="TIGR01513">
    <property type="entry name" value="NAPRTase_put"/>
    <property type="match status" value="1"/>
</dbReference>
<dbReference type="PANTHER" id="PTHR11098:SF8">
    <property type="entry name" value="NICOTINATE PHOSPHORIBOSYLTRANSFERASE PNCB1"/>
    <property type="match status" value="1"/>
</dbReference>
<dbReference type="SUPFAM" id="SSF54675">
    <property type="entry name" value="Nicotinate/Quinolinate PRTase N-terminal domain-like"/>
    <property type="match status" value="1"/>
</dbReference>
<evidence type="ECO:0000256" key="9">
    <source>
        <dbReference type="RuleBase" id="RU365100"/>
    </source>
</evidence>
<dbReference type="Gene3D" id="3.20.140.10">
    <property type="entry name" value="nicotinate phosphoribosyltransferase"/>
    <property type="match status" value="1"/>
</dbReference>
<protein>
    <recommendedName>
        <fullName evidence="3 9">Nicotinate phosphoribosyltransferase</fullName>
        <ecNumber evidence="3 9">6.3.4.21</ecNumber>
    </recommendedName>
</protein>
<dbReference type="EC" id="6.3.4.21" evidence="3 9"/>
<evidence type="ECO:0000256" key="5">
    <source>
        <dbReference type="ARBA" id="ARBA00022598"/>
    </source>
</evidence>
<dbReference type="GO" id="GO:0016740">
    <property type="term" value="F:transferase activity"/>
    <property type="evidence" value="ECO:0007669"/>
    <property type="project" value="UniProtKB-KW"/>
</dbReference>
<accession>U1LRH1</accession>
<gene>
    <name evidence="11" type="ORF">L332_09405</name>
</gene>
<keyword evidence="7 9" id="KW-0808">Transferase</keyword>
<evidence type="ECO:0000256" key="1">
    <source>
        <dbReference type="ARBA" id="ARBA00004952"/>
    </source>
</evidence>
<comment type="function">
    <text evidence="9">Catalyzes the first step in the biosynthesis of NAD from nicotinic acid, the ATP-dependent synthesis of beta-nicotinate D-ribonucleotide from nicotinate and 5-phospho-D-ribose 1-phosphate.</text>
</comment>
<reference evidence="11 12" key="1">
    <citation type="journal article" date="2013" name="Genome Announc.">
        <title>First draft genome sequence from a member of the genus agrococcus, isolated from modern microbialites.</title>
        <authorList>
            <person name="White R.A.III."/>
            <person name="Grassa C.J."/>
            <person name="Suttle C.A."/>
        </authorList>
    </citation>
    <scope>NUCLEOTIDE SEQUENCE [LARGE SCALE GENOMIC DNA]</scope>
    <source>
        <strain evidence="11 12">RW1</strain>
    </source>
</reference>
<organism evidence="11 12">
    <name type="scientific">Agrococcus pavilionensis RW1</name>
    <dbReference type="NCBI Taxonomy" id="1330458"/>
    <lineage>
        <taxon>Bacteria</taxon>
        <taxon>Bacillati</taxon>
        <taxon>Actinomycetota</taxon>
        <taxon>Actinomycetes</taxon>
        <taxon>Micrococcales</taxon>
        <taxon>Microbacteriaceae</taxon>
        <taxon>Agrococcus</taxon>
    </lineage>
</organism>
<dbReference type="Proteomes" id="UP000016462">
    <property type="component" value="Unassembled WGS sequence"/>
</dbReference>
<sequence>MTDTALMTDRYELTMIDAAMRSGTAFRPSAFEVFARRLPGARRYGVVAGTGRFLERLAEFRFGDAELAFLREHEVVSPELLDWLAGYRFAGDIRGYAEGEAYFPGSPILVVEGSFAEAVVLETVALSVLNYDSAVANAATRMARAAKGRPVAEMGSRRASEESAIAAARAAYIAGFRATSNLAAGARWGIPTMGTAAHSFTLLHDSEAEAFQAQIDTLGVGTTLLVDTYDIEQGIRTAIEVAGPKLGGIRLDSGDLDEVAAEARALLDSLGATETRITVTSDLDEYAIAALQASPVDAYGVGTSVVTGSGAPAAGMVYKLVARQGDDGEWVGVGKRSEDKASRPGEKVAVRTLEGGIAVEETVLVTDDPHVLEQAATRGRALQVPLVERGEIQERWLGPAGVELARERHTASIDELPAEAHRLARGEPAIPTVFR</sequence>
<dbReference type="InterPro" id="IPR040727">
    <property type="entry name" value="NAPRTase_N"/>
</dbReference>
<dbReference type="InterPro" id="IPR006405">
    <property type="entry name" value="Nic_PRibTrfase_pncB"/>
</dbReference>
<evidence type="ECO:0000313" key="11">
    <source>
        <dbReference type="EMBL" id="ERG64662.1"/>
    </source>
</evidence>
<dbReference type="Pfam" id="PF17767">
    <property type="entry name" value="NAPRTase_N"/>
    <property type="match status" value="1"/>
</dbReference>
<dbReference type="Gene3D" id="3.20.20.70">
    <property type="entry name" value="Aldolase class I"/>
    <property type="match status" value="1"/>
</dbReference>
<dbReference type="GO" id="GO:0004516">
    <property type="term" value="F:nicotinate phosphoribosyltransferase activity"/>
    <property type="evidence" value="ECO:0007669"/>
    <property type="project" value="UniProtKB-UniRule"/>
</dbReference>
<keyword evidence="12" id="KW-1185">Reference proteome</keyword>
<keyword evidence="5 9" id="KW-0436">Ligase</keyword>
<keyword evidence="4" id="KW-0597">Phosphoprotein</keyword>
<proteinExistence type="inferred from homology"/>
<evidence type="ECO:0000256" key="3">
    <source>
        <dbReference type="ARBA" id="ARBA00013236"/>
    </source>
</evidence>
<dbReference type="SUPFAM" id="SSF51690">
    <property type="entry name" value="Nicotinate/Quinolinate PRTase C-terminal domain-like"/>
    <property type="match status" value="1"/>
</dbReference>
<evidence type="ECO:0000256" key="2">
    <source>
        <dbReference type="ARBA" id="ARBA00010897"/>
    </source>
</evidence>
<evidence type="ECO:0000256" key="6">
    <source>
        <dbReference type="ARBA" id="ARBA00022642"/>
    </source>
</evidence>
<dbReference type="PIRSF" id="PIRSF000484">
    <property type="entry name" value="NAPRT"/>
    <property type="match status" value="1"/>
</dbReference>
<comment type="caution">
    <text evidence="11">The sequence shown here is derived from an EMBL/GenBank/DDBJ whole genome shotgun (WGS) entry which is preliminary data.</text>
</comment>
<dbReference type="AlphaFoldDB" id="U1LRH1"/>
<dbReference type="InterPro" id="IPR036068">
    <property type="entry name" value="Nicotinate_pribotase-like_C"/>
</dbReference>
<evidence type="ECO:0000256" key="7">
    <source>
        <dbReference type="ARBA" id="ARBA00022679"/>
    </source>
</evidence>
<dbReference type="GO" id="GO:0005829">
    <property type="term" value="C:cytosol"/>
    <property type="evidence" value="ECO:0007669"/>
    <property type="project" value="TreeGrafter"/>
</dbReference>
<keyword evidence="6 9" id="KW-0662">Pyridine nucleotide biosynthesis</keyword>
<dbReference type="EMBL" id="ASHR01000017">
    <property type="protein sequence ID" value="ERG64662.1"/>
    <property type="molecule type" value="Genomic_DNA"/>
</dbReference>
<comment type="catalytic activity">
    <reaction evidence="8 9">
        <text>5-phospho-alpha-D-ribose 1-diphosphate + nicotinate + ATP + H2O = nicotinate beta-D-ribonucleotide + ADP + phosphate + diphosphate</text>
        <dbReference type="Rhea" id="RHEA:36163"/>
        <dbReference type="ChEBI" id="CHEBI:15377"/>
        <dbReference type="ChEBI" id="CHEBI:30616"/>
        <dbReference type="ChEBI" id="CHEBI:32544"/>
        <dbReference type="ChEBI" id="CHEBI:33019"/>
        <dbReference type="ChEBI" id="CHEBI:43474"/>
        <dbReference type="ChEBI" id="CHEBI:57502"/>
        <dbReference type="ChEBI" id="CHEBI:58017"/>
        <dbReference type="ChEBI" id="CHEBI:456216"/>
        <dbReference type="EC" id="6.3.4.21"/>
    </reaction>
</comment>
<comment type="PTM">
    <text evidence="9">Transiently phosphorylated on a His residue during the reaction cycle. Phosphorylation strongly increases the affinity for substrates and increases the rate of nicotinate D-ribonucleotide production. Dephosphorylation regenerates the low-affinity form of the enzyme, leading to product release.</text>
</comment>
<comment type="similarity">
    <text evidence="2 9">Belongs to the NAPRTase family.</text>
</comment>
<dbReference type="NCBIfam" id="NF006698">
    <property type="entry name" value="PRK09243.1-5"/>
    <property type="match status" value="1"/>
</dbReference>
<evidence type="ECO:0000256" key="4">
    <source>
        <dbReference type="ARBA" id="ARBA00022553"/>
    </source>
</evidence>
<evidence type="ECO:0000313" key="12">
    <source>
        <dbReference type="Proteomes" id="UP000016462"/>
    </source>
</evidence>